<feature type="region of interest" description="Disordered" evidence="4">
    <location>
        <begin position="1"/>
        <end position="22"/>
    </location>
</feature>
<keyword evidence="2 3" id="KW-0175">Coiled coil</keyword>
<dbReference type="Proteomes" id="UP000886520">
    <property type="component" value="Chromosome 14"/>
</dbReference>
<feature type="coiled-coil region" evidence="3">
    <location>
        <begin position="793"/>
        <end position="841"/>
    </location>
</feature>
<feature type="coiled-coil region" evidence="3">
    <location>
        <begin position="877"/>
        <end position="957"/>
    </location>
</feature>
<accession>A0A9D4UM15</accession>
<feature type="region of interest" description="Disordered" evidence="4">
    <location>
        <begin position="1037"/>
        <end position="1120"/>
    </location>
</feature>
<protein>
    <submittedName>
        <fullName evidence="5">Uncharacterized protein</fullName>
    </submittedName>
</protein>
<proteinExistence type="inferred from homology"/>
<dbReference type="PANTHER" id="PTHR31580:SF4">
    <property type="entry name" value="FILAMENT-LIKE PLANT PROTEIN 6"/>
    <property type="match status" value="1"/>
</dbReference>
<evidence type="ECO:0000256" key="4">
    <source>
        <dbReference type="SAM" id="MobiDB-lite"/>
    </source>
</evidence>
<gene>
    <name evidence="5" type="ORF">GOP47_0014669</name>
</gene>
<feature type="region of interest" description="Disordered" evidence="4">
    <location>
        <begin position="971"/>
        <end position="1022"/>
    </location>
</feature>
<feature type="compositionally biased region" description="Polar residues" evidence="4">
    <location>
        <begin position="1095"/>
        <end position="1112"/>
    </location>
</feature>
<dbReference type="PANTHER" id="PTHR31580">
    <property type="entry name" value="FILAMENT-LIKE PLANT PROTEIN 4"/>
    <property type="match status" value="1"/>
</dbReference>
<dbReference type="EMBL" id="JABFUD020000014">
    <property type="protein sequence ID" value="KAI5070326.1"/>
    <property type="molecule type" value="Genomic_DNA"/>
</dbReference>
<dbReference type="OrthoDB" id="1926355at2759"/>
<dbReference type="InterPro" id="IPR008587">
    <property type="entry name" value="FPP_plant"/>
</dbReference>
<dbReference type="Pfam" id="PF05911">
    <property type="entry name" value="FPP"/>
    <property type="match status" value="1"/>
</dbReference>
<evidence type="ECO:0000313" key="6">
    <source>
        <dbReference type="Proteomes" id="UP000886520"/>
    </source>
</evidence>
<feature type="coiled-coil region" evidence="3">
    <location>
        <begin position="156"/>
        <end position="274"/>
    </location>
</feature>
<comment type="caution">
    <text evidence="5">The sequence shown here is derived from an EMBL/GenBank/DDBJ whole genome shotgun (WGS) entry which is preliminary data.</text>
</comment>
<feature type="compositionally biased region" description="Basic and acidic residues" evidence="4">
    <location>
        <begin position="1040"/>
        <end position="1056"/>
    </location>
</feature>
<feature type="region of interest" description="Disordered" evidence="4">
    <location>
        <begin position="601"/>
        <end position="628"/>
    </location>
</feature>
<sequence>MDKRSWPWKKKLGDKNLTSTDAEEVSTMRHLDDQAVTGSMVDNFRISNAALSPDQADEKIRILNERLLAADHLVKQHVKVAEEAVSGWEKSKAENLSLKHQLEQVMEQKQVSDDRASNLDGALKESMWQLRQIREEQEQRIHDAIVKKTRDWENLRLELQQRLADADHQLVEAEFQNSLLFKRAQEQAEAVLQLGEARSQAEAKIEMLQVRLETYAKENASLKYEVMVLNKELTIRNQERDINKKSLDVASRQKIESARKINKLESECQRLRALVRKKLPGPGALVQMKLEAEGLDAERGDLHNKWRQGGKTLSSPRAVESMANFEGSYSERVLAMEEETKMLKEVLAERNSELQTVRITSAQMAEKLSFYERQQAGQVQNSPRKSLLGYGFHGVDSCVSLSSYKEPSHASRSEDGADDERSVADSWASALISELSCFQKERVSARQQPRKSLYSQKASDHLDSTDDFIEVERLVSSSSEQPEMVANKEREISAASMEALAAKEAELQAASMQCAELKDELFLAEGQLSALSSKNAANELNLFGLQQKLNMVLTNLEVGDEARAIEEVRNAVLASQCSSVDGLQAHVMKLSKVSSSSVSSETPSLVLSHQRSLSPTSEGKSPNTGSELSKAVSEVVRIVEELVFESKSQQQRTSFFEDCQSNEHVDCTMTQKALESNSTVTKFKSSTDQFLQGKVELVELMGELSSVLSQIRIVGSSATALSQIDKERHKREASKIGEQEVFSDAGSPFSNMSNCDGSELPAAKVSPSTSKEPRADDELRKLRAEKAALGSHMKAELSRMDKVEEMLVQLQQEKSQLGVKLEEEKEKLEATKSQLLDDEQLIVNLRVRLASAESSKNMADQRLTAASAENSKLVLQLQECQTELTKSNEMLKSLEKSIDREQVRSDELQAKVEELQGLLERANLEKSQMGVGQSAEKNRKEEGIANATERLAECQRTILVLGKQIQNMTSARASQSSSLSPSAYDRQENGLSSDDIGKYTDDDSPRDYSRRKQSIHSDSGDFSISNITDAELFSGAKAKGKADTNDEKQTAHDRYIESSPKAEGNTQIVPYVPPQTASGKKSESPFAGAVVKSLNMGSSAPSKRGNSLSRFFTRNKKTSS</sequence>
<feature type="compositionally biased region" description="Basic and acidic residues" evidence="4">
    <location>
        <begin position="995"/>
        <end position="1010"/>
    </location>
</feature>
<dbReference type="AlphaFoldDB" id="A0A9D4UM15"/>
<feature type="compositionally biased region" description="Basic residues" evidence="4">
    <location>
        <begin position="1"/>
        <end position="12"/>
    </location>
</feature>
<name>A0A9D4UM15_ADICA</name>
<organism evidence="5 6">
    <name type="scientific">Adiantum capillus-veneris</name>
    <name type="common">Maidenhair fern</name>
    <dbReference type="NCBI Taxonomy" id="13818"/>
    <lineage>
        <taxon>Eukaryota</taxon>
        <taxon>Viridiplantae</taxon>
        <taxon>Streptophyta</taxon>
        <taxon>Embryophyta</taxon>
        <taxon>Tracheophyta</taxon>
        <taxon>Polypodiopsida</taxon>
        <taxon>Polypodiidae</taxon>
        <taxon>Polypodiales</taxon>
        <taxon>Pteridineae</taxon>
        <taxon>Pteridaceae</taxon>
        <taxon>Vittarioideae</taxon>
        <taxon>Adiantum</taxon>
    </lineage>
</organism>
<comment type="similarity">
    <text evidence="1">Belongs to the FPP family.</text>
</comment>
<evidence type="ECO:0000256" key="2">
    <source>
        <dbReference type="ARBA" id="ARBA00023054"/>
    </source>
</evidence>
<evidence type="ECO:0000256" key="1">
    <source>
        <dbReference type="ARBA" id="ARBA00005921"/>
    </source>
</evidence>
<feature type="compositionally biased region" description="Polar residues" evidence="4">
    <location>
        <begin position="609"/>
        <end position="627"/>
    </location>
</feature>
<feature type="region of interest" description="Disordered" evidence="4">
    <location>
        <begin position="732"/>
        <end position="776"/>
    </location>
</feature>
<reference evidence="5" key="1">
    <citation type="submission" date="2021-01" db="EMBL/GenBank/DDBJ databases">
        <title>Adiantum capillus-veneris genome.</title>
        <authorList>
            <person name="Fang Y."/>
            <person name="Liao Q."/>
        </authorList>
    </citation>
    <scope>NUCLEOTIDE SEQUENCE</scope>
    <source>
        <strain evidence="5">H3</strain>
        <tissue evidence="5">Leaf</tissue>
    </source>
</reference>
<keyword evidence="6" id="KW-1185">Reference proteome</keyword>
<evidence type="ECO:0000313" key="5">
    <source>
        <dbReference type="EMBL" id="KAI5070326.1"/>
    </source>
</evidence>
<feature type="compositionally biased region" description="Low complexity" evidence="4">
    <location>
        <begin position="971"/>
        <end position="983"/>
    </location>
</feature>
<evidence type="ECO:0000256" key="3">
    <source>
        <dbReference type="SAM" id="Coils"/>
    </source>
</evidence>